<accession>A0A2K1KE90</accession>
<reference evidence="3 5" key="2">
    <citation type="journal article" date="2018" name="Plant J.">
        <title>The Physcomitrella patens chromosome-scale assembly reveals moss genome structure and evolution.</title>
        <authorList>
            <person name="Lang D."/>
            <person name="Ullrich K.K."/>
            <person name="Murat F."/>
            <person name="Fuchs J."/>
            <person name="Jenkins J."/>
            <person name="Haas F.B."/>
            <person name="Piednoel M."/>
            <person name="Gundlach H."/>
            <person name="Van Bel M."/>
            <person name="Meyberg R."/>
            <person name="Vives C."/>
            <person name="Morata J."/>
            <person name="Symeonidi A."/>
            <person name="Hiss M."/>
            <person name="Muchero W."/>
            <person name="Kamisugi Y."/>
            <person name="Saleh O."/>
            <person name="Blanc G."/>
            <person name="Decker E.L."/>
            <person name="van Gessel N."/>
            <person name="Grimwood J."/>
            <person name="Hayes R.D."/>
            <person name="Graham S.W."/>
            <person name="Gunter L.E."/>
            <person name="McDaniel S.F."/>
            <person name="Hoernstein S.N.W."/>
            <person name="Larsson A."/>
            <person name="Li F.W."/>
            <person name="Perroud P.F."/>
            <person name="Phillips J."/>
            <person name="Ranjan P."/>
            <person name="Rokshar D.S."/>
            <person name="Rothfels C.J."/>
            <person name="Schneider L."/>
            <person name="Shu S."/>
            <person name="Stevenson D.W."/>
            <person name="Thummler F."/>
            <person name="Tillich M."/>
            <person name="Villarreal Aguilar J.C."/>
            <person name="Widiez T."/>
            <person name="Wong G.K."/>
            <person name="Wymore A."/>
            <person name="Zhang Y."/>
            <person name="Zimmer A.D."/>
            <person name="Quatrano R.S."/>
            <person name="Mayer K.F.X."/>
            <person name="Goodstein D."/>
            <person name="Casacuberta J.M."/>
            <person name="Vandepoele K."/>
            <person name="Reski R."/>
            <person name="Cuming A.C."/>
            <person name="Tuskan G.A."/>
            <person name="Maumus F."/>
            <person name="Salse J."/>
            <person name="Schmutz J."/>
            <person name="Rensing S.A."/>
        </authorList>
    </citation>
    <scope>NUCLEOTIDE SEQUENCE [LARGE SCALE GENOMIC DNA]</scope>
    <source>
        <strain evidence="4 5">cv. Gransden 2004</strain>
    </source>
</reference>
<dbReference type="GeneID" id="112283311"/>
<name>A0A2K1KE90_PHYPA</name>
<organism evidence="3">
    <name type="scientific">Physcomitrium patens</name>
    <name type="common">Spreading-leaved earth moss</name>
    <name type="synonym">Physcomitrella patens</name>
    <dbReference type="NCBI Taxonomy" id="3218"/>
    <lineage>
        <taxon>Eukaryota</taxon>
        <taxon>Viridiplantae</taxon>
        <taxon>Streptophyta</taxon>
        <taxon>Embryophyta</taxon>
        <taxon>Bryophyta</taxon>
        <taxon>Bryophytina</taxon>
        <taxon>Bryopsida</taxon>
        <taxon>Funariidae</taxon>
        <taxon>Funariales</taxon>
        <taxon>Funariaceae</taxon>
        <taxon>Physcomitrium</taxon>
    </lineage>
</organism>
<dbReference type="PANTHER" id="PTHR46230">
    <property type="match status" value="1"/>
</dbReference>
<dbReference type="OMA" id="DSQFKTR"/>
<dbReference type="SUPFAM" id="SSF82657">
    <property type="entry name" value="BolA-like"/>
    <property type="match status" value="1"/>
</dbReference>
<protein>
    <recommendedName>
        <fullName evidence="2">Fe-S metabolism associated domain-containing protein</fullName>
    </recommendedName>
</protein>
<proteinExistence type="predicted"/>
<feature type="domain" description="Fe-S metabolism associated" evidence="2">
    <location>
        <begin position="102"/>
        <end position="220"/>
    </location>
</feature>
<dbReference type="InterPro" id="IPR002634">
    <property type="entry name" value="BolA"/>
</dbReference>
<dbReference type="EnsemblPlants" id="Pp3c6_3890V3.1">
    <property type="protein sequence ID" value="PAC:32975917.CDS.1"/>
    <property type="gene ID" value="Pp3c6_3890"/>
</dbReference>
<dbReference type="Proteomes" id="UP000006727">
    <property type="component" value="Chromosome 6"/>
</dbReference>
<dbReference type="RefSeq" id="XP_024377626.1">
    <property type="nucleotide sequence ID" value="XM_024521858.2"/>
</dbReference>
<feature type="compositionally biased region" description="Polar residues" evidence="1">
    <location>
        <begin position="249"/>
        <end position="258"/>
    </location>
</feature>
<feature type="region of interest" description="Disordered" evidence="1">
    <location>
        <begin position="235"/>
        <end position="268"/>
    </location>
</feature>
<keyword evidence="5" id="KW-1185">Reference proteome</keyword>
<dbReference type="Gramene" id="Pp3c6_3890V3.1">
    <property type="protein sequence ID" value="PAC:32975917.CDS.1"/>
    <property type="gene ID" value="Pp3c6_3890"/>
</dbReference>
<dbReference type="Pfam" id="PF02657">
    <property type="entry name" value="SufE"/>
    <property type="match status" value="1"/>
</dbReference>
<feature type="compositionally biased region" description="Low complexity" evidence="1">
    <location>
        <begin position="235"/>
        <end position="248"/>
    </location>
</feature>
<evidence type="ECO:0000313" key="3">
    <source>
        <dbReference type="EMBL" id="PNR52095.1"/>
    </source>
</evidence>
<dbReference type="EMBL" id="ABEU02000006">
    <property type="protein sequence ID" value="PNR52095.1"/>
    <property type="molecule type" value="Genomic_DNA"/>
</dbReference>
<reference evidence="3 5" key="1">
    <citation type="journal article" date="2008" name="Science">
        <title>The Physcomitrella genome reveals evolutionary insights into the conquest of land by plants.</title>
        <authorList>
            <person name="Rensing S."/>
            <person name="Lang D."/>
            <person name="Zimmer A."/>
            <person name="Terry A."/>
            <person name="Salamov A."/>
            <person name="Shapiro H."/>
            <person name="Nishiyama T."/>
            <person name="Perroud P.-F."/>
            <person name="Lindquist E."/>
            <person name="Kamisugi Y."/>
            <person name="Tanahashi T."/>
            <person name="Sakakibara K."/>
            <person name="Fujita T."/>
            <person name="Oishi K."/>
            <person name="Shin-I T."/>
            <person name="Kuroki Y."/>
            <person name="Toyoda A."/>
            <person name="Suzuki Y."/>
            <person name="Hashimoto A."/>
            <person name="Yamaguchi K."/>
            <person name="Sugano A."/>
            <person name="Kohara Y."/>
            <person name="Fujiyama A."/>
            <person name="Anterola A."/>
            <person name="Aoki S."/>
            <person name="Ashton N."/>
            <person name="Barbazuk W.B."/>
            <person name="Barker E."/>
            <person name="Bennetzen J."/>
            <person name="Bezanilla M."/>
            <person name="Blankenship R."/>
            <person name="Cho S.H."/>
            <person name="Dutcher S."/>
            <person name="Estelle M."/>
            <person name="Fawcett J.A."/>
            <person name="Gundlach H."/>
            <person name="Hanada K."/>
            <person name="Heyl A."/>
            <person name="Hicks K.A."/>
            <person name="Hugh J."/>
            <person name="Lohr M."/>
            <person name="Mayer K."/>
            <person name="Melkozernov A."/>
            <person name="Murata T."/>
            <person name="Nelson D."/>
            <person name="Pils B."/>
            <person name="Prigge M."/>
            <person name="Reiss B."/>
            <person name="Renner T."/>
            <person name="Rombauts S."/>
            <person name="Rushton P."/>
            <person name="Sanderfoot A."/>
            <person name="Schween G."/>
            <person name="Shiu S.-H."/>
            <person name="Stueber K."/>
            <person name="Theodoulou F.L."/>
            <person name="Tu H."/>
            <person name="Van de Peer Y."/>
            <person name="Verrier P.J."/>
            <person name="Waters E."/>
            <person name="Wood A."/>
            <person name="Yang L."/>
            <person name="Cove D."/>
            <person name="Cuming A."/>
            <person name="Hasebe M."/>
            <person name="Lucas S."/>
            <person name="Mishler D.B."/>
            <person name="Reski R."/>
            <person name="Grigoriev I."/>
            <person name="Quatrano R.S."/>
            <person name="Boore J.L."/>
        </authorList>
    </citation>
    <scope>NUCLEOTIDE SEQUENCE [LARGE SCALE GENOMIC DNA]</scope>
    <source>
        <strain evidence="4 5">cv. Gransden 2004</strain>
    </source>
</reference>
<evidence type="ECO:0000259" key="2">
    <source>
        <dbReference type="Pfam" id="PF02657"/>
    </source>
</evidence>
<dbReference type="GO" id="GO:0016226">
    <property type="term" value="P:iron-sulfur cluster assembly"/>
    <property type="evidence" value="ECO:0000318"/>
    <property type="project" value="GO_Central"/>
</dbReference>
<dbReference type="RefSeq" id="XP_024377625.1">
    <property type="nucleotide sequence ID" value="XM_024521857.2"/>
</dbReference>
<evidence type="ECO:0000313" key="5">
    <source>
        <dbReference type="Proteomes" id="UP000006727"/>
    </source>
</evidence>
<dbReference type="Gene3D" id="3.30.300.90">
    <property type="entry name" value="BolA-like"/>
    <property type="match status" value="1"/>
</dbReference>
<gene>
    <name evidence="4" type="primary">LOC112283311</name>
    <name evidence="3" type="ORF">PHYPA_008469</name>
</gene>
<dbReference type="Gramene" id="Pp3c6_3890V3.2">
    <property type="protein sequence ID" value="PAC:32975918.CDS.1"/>
    <property type="gene ID" value="Pp3c6_3890"/>
</dbReference>
<dbReference type="Pfam" id="PF01722">
    <property type="entry name" value="BolA"/>
    <property type="match status" value="1"/>
</dbReference>
<dbReference type="AlphaFoldDB" id="A0A2K1KE90"/>
<evidence type="ECO:0000256" key="1">
    <source>
        <dbReference type="SAM" id="MobiDB-lite"/>
    </source>
</evidence>
<dbReference type="STRING" id="3218.A0A2K1KE90"/>
<dbReference type="SUPFAM" id="SSF82649">
    <property type="entry name" value="SufE/NifU"/>
    <property type="match status" value="1"/>
</dbReference>
<evidence type="ECO:0000313" key="4">
    <source>
        <dbReference type="EnsemblPlants" id="PAC:32975917.CDS.1"/>
    </source>
</evidence>
<sequence>MATVVTCCSCASTSLARSPPVAAEFRHQSCLTVPGLPLRRTHICRLSCDGPNQGFPIQKRIAPGIQSLSSRRVWSLASSAQVQTTDNAEEELPAKLREIVRLFQAVGEQRARYQQLLYYGQKLKPLAKEFCTPENKVNGCVSQVWVVCKFGENGCVYFEAESDSALTKGLAALLVEGLSGATPAEVLKVSPDFVEKLGLQQSLTPSRSNGFLNMLKLMQKKTMQLYMESSVPKSDSAASSSVADAEPSQVDSPPSSSEGKPMDGKVTTVRDSIVRKLSERLKPLQLEVEDVSHQHAGHAGAPRGSSETHFNVKVISGEFQGLSLVKRHRLIYGLLQEELQNGLHALSLITKTPAEVSNSP</sequence>
<dbReference type="Gene3D" id="3.90.1010.10">
    <property type="match status" value="1"/>
</dbReference>
<dbReference type="EnsemblPlants" id="Pp3c6_3890V3.2">
    <property type="protein sequence ID" value="PAC:32975918.CDS.1"/>
    <property type="gene ID" value="Pp3c6_3890"/>
</dbReference>
<dbReference type="InterPro" id="IPR036065">
    <property type="entry name" value="BolA-like_sf"/>
</dbReference>
<dbReference type="PANTHER" id="PTHR46230:SF3">
    <property type="entry name" value="SUFE-LIKE PROTEIN 1, CHLOROPLASTIC_MITOCHONDRIAL"/>
    <property type="match status" value="1"/>
</dbReference>
<dbReference type="InterPro" id="IPR003808">
    <property type="entry name" value="Fe-S_metab-assoc_dom"/>
</dbReference>
<reference evidence="4" key="3">
    <citation type="submission" date="2020-12" db="UniProtKB">
        <authorList>
            <consortium name="EnsemblPlants"/>
        </authorList>
    </citation>
    <scope>IDENTIFICATION</scope>
</reference>
<dbReference type="OrthoDB" id="411584at2759"/>
<dbReference type="PaxDb" id="3218-PP1S77_317V6.2"/>